<comment type="caution">
    <text evidence="1">The sequence shown here is derived from an EMBL/GenBank/DDBJ whole genome shotgun (WGS) entry which is preliminary data.</text>
</comment>
<dbReference type="Proteomes" id="UP001371456">
    <property type="component" value="Unassembled WGS sequence"/>
</dbReference>
<dbReference type="PANTHER" id="PTHR34049:SF5">
    <property type="entry name" value="F-BOX DOMAIN-CONTAINING PROTEIN"/>
    <property type="match status" value="1"/>
</dbReference>
<sequence length="250" mass="28479">MQASANRGTVTDSNEATLASDAGVVTTDWKYLSHMVFYPQNLGWYYDTIALEWCSLVGIMIQSLVQKHASSDYYGTQTTTNVHFQIISIRIFAVVFSVKKLKRDGNGKEDMDLEFISTTPTKKICRKNSFSTCVKSPLEALPQDILIRIVCGVEHDDLKRLFHVSKPIREATLVAKRWHFEYSTPTKTLGFKNATDIDNWSESNDVEVPNAPRQSKFPRARLSQKKLADISVALFTSDSEENWPRRELFM</sequence>
<reference evidence="1 2" key="1">
    <citation type="submission" date="2024-02" db="EMBL/GenBank/DDBJ databases">
        <title>de novo genome assembly of Solanum bulbocastanum strain 11H21.</title>
        <authorList>
            <person name="Hosaka A.J."/>
        </authorList>
    </citation>
    <scope>NUCLEOTIDE SEQUENCE [LARGE SCALE GENOMIC DNA]</scope>
    <source>
        <tissue evidence="1">Young leaves</tissue>
    </source>
</reference>
<accession>A0AAN8T3D2</accession>
<dbReference type="EMBL" id="JBANQN010000010">
    <property type="protein sequence ID" value="KAK6776963.1"/>
    <property type="molecule type" value="Genomic_DNA"/>
</dbReference>
<gene>
    <name evidence="1" type="ORF">RDI58_023680</name>
</gene>
<evidence type="ECO:0008006" key="3">
    <source>
        <dbReference type="Google" id="ProtNLM"/>
    </source>
</evidence>
<dbReference type="InterPro" id="IPR045286">
    <property type="entry name" value="FBS1-like"/>
</dbReference>
<dbReference type="AlphaFoldDB" id="A0AAN8T3D2"/>
<dbReference type="PANTHER" id="PTHR34049">
    <property type="entry name" value="F-BOX PROTEIN SKIP27"/>
    <property type="match status" value="1"/>
</dbReference>
<name>A0AAN8T3D2_SOLBU</name>
<organism evidence="1 2">
    <name type="scientific">Solanum bulbocastanum</name>
    <name type="common">Wild potato</name>
    <dbReference type="NCBI Taxonomy" id="147425"/>
    <lineage>
        <taxon>Eukaryota</taxon>
        <taxon>Viridiplantae</taxon>
        <taxon>Streptophyta</taxon>
        <taxon>Embryophyta</taxon>
        <taxon>Tracheophyta</taxon>
        <taxon>Spermatophyta</taxon>
        <taxon>Magnoliopsida</taxon>
        <taxon>eudicotyledons</taxon>
        <taxon>Gunneridae</taxon>
        <taxon>Pentapetalae</taxon>
        <taxon>asterids</taxon>
        <taxon>lamiids</taxon>
        <taxon>Solanales</taxon>
        <taxon>Solanaceae</taxon>
        <taxon>Solanoideae</taxon>
        <taxon>Solaneae</taxon>
        <taxon>Solanum</taxon>
    </lineage>
</organism>
<evidence type="ECO:0000313" key="1">
    <source>
        <dbReference type="EMBL" id="KAK6776963.1"/>
    </source>
</evidence>
<protein>
    <recommendedName>
        <fullName evidence="3">F-box domain-containing protein</fullName>
    </recommendedName>
</protein>
<proteinExistence type="predicted"/>
<evidence type="ECO:0000313" key="2">
    <source>
        <dbReference type="Proteomes" id="UP001371456"/>
    </source>
</evidence>
<keyword evidence="2" id="KW-1185">Reference proteome</keyword>